<comment type="similarity">
    <text evidence="1">Belongs to the bacterial reverse transcriptase family.</text>
</comment>
<proteinExistence type="inferred from homology"/>
<gene>
    <name evidence="3" type="ORF">SAMN06296036_13922</name>
</gene>
<evidence type="ECO:0000313" key="4">
    <source>
        <dbReference type="Proteomes" id="UP000192907"/>
    </source>
</evidence>
<name>A0A1Y6CWL2_9BACT</name>
<dbReference type="AlphaFoldDB" id="A0A1Y6CWL2"/>
<dbReference type="InterPro" id="IPR000477">
    <property type="entry name" value="RT_dom"/>
</dbReference>
<dbReference type="Pfam" id="PF08388">
    <property type="entry name" value="GIIM"/>
    <property type="match status" value="1"/>
</dbReference>
<dbReference type="SUPFAM" id="SSF56672">
    <property type="entry name" value="DNA/RNA polymerases"/>
    <property type="match status" value="1"/>
</dbReference>
<reference evidence="4" key="1">
    <citation type="submission" date="2017-04" db="EMBL/GenBank/DDBJ databases">
        <authorList>
            <person name="Varghese N."/>
            <person name="Submissions S."/>
        </authorList>
    </citation>
    <scope>NUCLEOTIDE SEQUENCE [LARGE SCALE GENOMIC DNA]</scope>
    <source>
        <strain evidence="4">RKEM611</strain>
    </source>
</reference>
<keyword evidence="3" id="KW-0548">Nucleotidyltransferase</keyword>
<sequence>MHYCFDYWMKRNFSTIEWCRYADDGLAHCKTEAQALYLLDKIRERFTECGIELHEDKTKIVYCRDQLRTGKAENYEFDFLGFRFRTRQARNLKDNRRFNTFSPAPSPIALKQIRHVIKYRWRLQSWIHYSLDDIARAFNPMIQGWINYYSKFNRSYFVPIIKYINDRLRIWFQKKFPKLRGKKGRTIKLIQRIIKAKPRLFAHWRWIPMY</sequence>
<dbReference type="Pfam" id="PF00078">
    <property type="entry name" value="RVT_1"/>
    <property type="match status" value="1"/>
</dbReference>
<dbReference type="PANTHER" id="PTHR34047">
    <property type="entry name" value="NUCLEAR INTRON MATURASE 1, MITOCHONDRIAL-RELATED"/>
    <property type="match status" value="1"/>
</dbReference>
<accession>A0A1Y6CWL2</accession>
<keyword evidence="3" id="KW-0695">RNA-directed DNA polymerase</keyword>
<dbReference type="InterPro" id="IPR013597">
    <property type="entry name" value="Mat_intron_G2"/>
</dbReference>
<evidence type="ECO:0000259" key="2">
    <source>
        <dbReference type="PROSITE" id="PS50878"/>
    </source>
</evidence>
<dbReference type="Proteomes" id="UP000192907">
    <property type="component" value="Unassembled WGS sequence"/>
</dbReference>
<protein>
    <submittedName>
        <fullName evidence="3">Reverse transcriptase (RNA-dependent DNA polymerase)</fullName>
    </submittedName>
</protein>
<dbReference type="InterPro" id="IPR043502">
    <property type="entry name" value="DNA/RNA_pol_sf"/>
</dbReference>
<evidence type="ECO:0000256" key="1">
    <source>
        <dbReference type="ARBA" id="ARBA00034120"/>
    </source>
</evidence>
<dbReference type="PROSITE" id="PS50878">
    <property type="entry name" value="RT_POL"/>
    <property type="match status" value="1"/>
</dbReference>
<dbReference type="InterPro" id="IPR051083">
    <property type="entry name" value="GrpII_Intron_Splice-Mob/Def"/>
</dbReference>
<dbReference type="GO" id="GO:0003964">
    <property type="term" value="F:RNA-directed DNA polymerase activity"/>
    <property type="evidence" value="ECO:0007669"/>
    <property type="project" value="UniProtKB-KW"/>
</dbReference>
<organism evidence="3 4">
    <name type="scientific">Pseudobacteriovorax antillogorgiicola</name>
    <dbReference type="NCBI Taxonomy" id="1513793"/>
    <lineage>
        <taxon>Bacteria</taxon>
        <taxon>Pseudomonadati</taxon>
        <taxon>Bdellovibrionota</taxon>
        <taxon>Oligoflexia</taxon>
        <taxon>Oligoflexales</taxon>
        <taxon>Pseudobacteriovoracaceae</taxon>
        <taxon>Pseudobacteriovorax</taxon>
    </lineage>
</organism>
<evidence type="ECO:0000313" key="3">
    <source>
        <dbReference type="EMBL" id="SMF82092.1"/>
    </source>
</evidence>
<dbReference type="EMBL" id="FWZT01000039">
    <property type="protein sequence ID" value="SMF82092.1"/>
    <property type="molecule type" value="Genomic_DNA"/>
</dbReference>
<feature type="domain" description="Reverse transcriptase" evidence="2">
    <location>
        <begin position="1"/>
        <end position="84"/>
    </location>
</feature>
<keyword evidence="3" id="KW-0808">Transferase</keyword>
<dbReference type="STRING" id="1513793.SAMN06296036_13922"/>
<keyword evidence="4" id="KW-1185">Reference proteome</keyword>
<dbReference type="PANTHER" id="PTHR34047:SF3">
    <property type="entry name" value="BLR2052 PROTEIN"/>
    <property type="match status" value="1"/>
</dbReference>